<dbReference type="PANTHER" id="PTHR45661">
    <property type="entry name" value="SURFACE ANTIGEN"/>
    <property type="match status" value="1"/>
</dbReference>
<proteinExistence type="predicted"/>
<dbReference type="SUPFAM" id="SSF52058">
    <property type="entry name" value="L domain-like"/>
    <property type="match status" value="1"/>
</dbReference>
<dbReference type="InterPro" id="IPR032675">
    <property type="entry name" value="LRR_dom_sf"/>
</dbReference>
<feature type="signal peptide" evidence="1">
    <location>
        <begin position="1"/>
        <end position="20"/>
    </location>
</feature>
<keyword evidence="1" id="KW-0732">Signal</keyword>
<reference evidence="2" key="1">
    <citation type="submission" date="2020-04" db="EMBL/GenBank/DDBJ databases">
        <title>Deep metagenomics examines the oral microbiome during advanced dental caries in children, revealing novel taxa and co-occurrences with host molecules.</title>
        <authorList>
            <person name="Baker J.L."/>
            <person name="Morton J.T."/>
            <person name="Dinis M."/>
            <person name="Alvarez R."/>
            <person name="Tran N.C."/>
            <person name="Knight R."/>
            <person name="Edlund A."/>
        </authorList>
    </citation>
    <scope>NUCLEOTIDE SEQUENCE</scope>
    <source>
        <strain evidence="2">JCVI_34_bin.1</strain>
    </source>
</reference>
<dbReference type="EMBL" id="JABZGR010000003">
    <property type="protein sequence ID" value="MBF0969776.1"/>
    <property type="molecule type" value="Genomic_DNA"/>
</dbReference>
<dbReference type="Gene3D" id="3.80.10.10">
    <property type="entry name" value="Ribonuclease Inhibitor"/>
    <property type="match status" value="2"/>
</dbReference>
<accession>A0A929WZF2</accession>
<sequence>MRRTLPILAFLLLSIMQVCAQQKIYDFQEGKLFYKITSAEKRTVDVTPELDELVKANGTFYNNPLEGDIVIPNKVEHQGQQYYVSGIRDNAFGGCGKITSVSIPANVGRLGDQVFLSCTGLKRITVDPENPMLKDIDGVLFDKSGKKLLSFPNMRTANYEMPEGTVEVAPAAFFLCNAVETVKFPSTLKSIGLLAFGHCLKLREVTVPESVTELGDFAFYNCTTLEKAIIKADISEIKQYMFSRCTSLKEVSIPSSVEFIRTWAFGDCAPMKTITLPEGLKGIDAEAFNGCTSLNEITLPEGLELLGAHAFDKCKALKSITCLRNEPLVQGETMGVSVFDGVDKNLCELKVPRGYKDQYAAAEQWKEFTNISEHDLTGISLPINQGRTMKTTIFTLNGQRLPANAQSAQGLYIINGKKVYVK</sequence>
<dbReference type="RefSeq" id="WP_303762921.1">
    <property type="nucleotide sequence ID" value="NZ_JABZGR010000003.1"/>
</dbReference>
<evidence type="ECO:0000313" key="2">
    <source>
        <dbReference type="EMBL" id="MBF0969776.1"/>
    </source>
</evidence>
<comment type="caution">
    <text evidence="2">The sequence shown here is derived from an EMBL/GenBank/DDBJ whole genome shotgun (WGS) entry which is preliminary data.</text>
</comment>
<dbReference type="InterPro" id="IPR026906">
    <property type="entry name" value="LRR_5"/>
</dbReference>
<gene>
    <name evidence="2" type="ORF">HXK21_01855</name>
</gene>
<dbReference type="InterPro" id="IPR053139">
    <property type="entry name" value="Surface_bspA-like"/>
</dbReference>
<evidence type="ECO:0000256" key="1">
    <source>
        <dbReference type="SAM" id="SignalP"/>
    </source>
</evidence>
<evidence type="ECO:0000313" key="3">
    <source>
        <dbReference type="Proteomes" id="UP000704068"/>
    </source>
</evidence>
<dbReference type="Pfam" id="PF13306">
    <property type="entry name" value="LRR_5"/>
    <property type="match status" value="2"/>
</dbReference>
<protein>
    <submittedName>
        <fullName evidence="2">Leucine-rich repeat domain-containing protein</fullName>
    </submittedName>
</protein>
<dbReference type="PANTHER" id="PTHR45661:SF3">
    <property type="entry name" value="IG-LIKE DOMAIN-CONTAINING PROTEIN"/>
    <property type="match status" value="1"/>
</dbReference>
<dbReference type="AlphaFoldDB" id="A0A929WZF2"/>
<name>A0A929WZF2_9BACT</name>
<organism evidence="2 3">
    <name type="scientific">Alloprevotella tannerae</name>
    <dbReference type="NCBI Taxonomy" id="76122"/>
    <lineage>
        <taxon>Bacteria</taxon>
        <taxon>Pseudomonadati</taxon>
        <taxon>Bacteroidota</taxon>
        <taxon>Bacteroidia</taxon>
        <taxon>Bacteroidales</taxon>
        <taxon>Prevotellaceae</taxon>
        <taxon>Alloprevotella</taxon>
    </lineage>
</organism>
<dbReference type="Proteomes" id="UP000704068">
    <property type="component" value="Unassembled WGS sequence"/>
</dbReference>
<feature type="chain" id="PRO_5037710957" evidence="1">
    <location>
        <begin position="21"/>
        <end position="422"/>
    </location>
</feature>